<accession>A0A6G7WGA3</accession>
<dbReference type="AlphaFoldDB" id="A0A6G7WGA3"/>
<dbReference type="Pfam" id="PF01381">
    <property type="entry name" value="HTH_3"/>
    <property type="match status" value="1"/>
</dbReference>
<dbReference type="PANTHER" id="PTHR46558:SF14">
    <property type="entry name" value="HTH-TYPE TRANSCRIPTIONAL REGULATOR ANSR"/>
    <property type="match status" value="1"/>
</dbReference>
<name>A0A6G7WGA3_9LACT</name>
<dbReference type="Gene3D" id="1.10.260.40">
    <property type="entry name" value="lambda repressor-like DNA-binding domains"/>
    <property type="match status" value="1"/>
</dbReference>
<dbReference type="GO" id="GO:0003677">
    <property type="term" value="F:DNA binding"/>
    <property type="evidence" value="ECO:0007669"/>
    <property type="project" value="UniProtKB-KW"/>
</dbReference>
<dbReference type="SUPFAM" id="SSF47413">
    <property type="entry name" value="lambda repressor-like DNA-binding domains"/>
    <property type="match status" value="1"/>
</dbReference>
<keyword evidence="1" id="KW-0238">DNA-binding</keyword>
<evidence type="ECO:0000313" key="4">
    <source>
        <dbReference type="Proteomes" id="UP000501830"/>
    </source>
</evidence>
<dbReference type="KEGG" id="jpo:G7058_03920"/>
<dbReference type="InterPro" id="IPR001387">
    <property type="entry name" value="Cro/C1-type_HTH"/>
</dbReference>
<gene>
    <name evidence="3" type="ORF">G7058_03920</name>
</gene>
<evidence type="ECO:0000259" key="2">
    <source>
        <dbReference type="PROSITE" id="PS50943"/>
    </source>
</evidence>
<dbReference type="CDD" id="cd00093">
    <property type="entry name" value="HTH_XRE"/>
    <property type="match status" value="1"/>
</dbReference>
<keyword evidence="4" id="KW-1185">Reference proteome</keyword>
<feature type="domain" description="HTH cro/C1-type" evidence="2">
    <location>
        <begin position="7"/>
        <end position="61"/>
    </location>
</feature>
<dbReference type="PROSITE" id="PS50943">
    <property type="entry name" value="HTH_CROC1"/>
    <property type="match status" value="1"/>
</dbReference>
<organism evidence="3 4">
    <name type="scientific">Jeotgalibaca porci</name>
    <dbReference type="NCBI Taxonomy" id="1868793"/>
    <lineage>
        <taxon>Bacteria</taxon>
        <taxon>Bacillati</taxon>
        <taxon>Bacillota</taxon>
        <taxon>Bacilli</taxon>
        <taxon>Lactobacillales</taxon>
        <taxon>Carnobacteriaceae</taxon>
        <taxon>Jeotgalibaca</taxon>
    </lineage>
</organism>
<sequence>MDFSQRLINLREEKGWSKTDTAKKIGVSTGAYANWEYGNREPTRKMFNKLEKIFEVPESYLITGSLDDLAEHLITKFEKELIDEGKLNKGVIELIINDINSRMFPKLFPRGAKDAESLKKEFEEYKKDALETWTNYDNLDYEIVSRIRYALSSDISDNLKYFYSDFYESDDNRLKSDKRITNKSADLVKRLEQLDRFQRSYIEGLRHLENKEVIAELDKIEDYTNAIDNKTGVIKL</sequence>
<dbReference type="Proteomes" id="UP000501830">
    <property type="component" value="Chromosome"/>
</dbReference>
<evidence type="ECO:0000313" key="3">
    <source>
        <dbReference type="EMBL" id="QIK51280.1"/>
    </source>
</evidence>
<dbReference type="PANTHER" id="PTHR46558">
    <property type="entry name" value="TRACRIPTIONAL REGULATORY PROTEIN-RELATED-RELATED"/>
    <property type="match status" value="1"/>
</dbReference>
<reference evidence="3 4" key="1">
    <citation type="journal article" date="2017" name="Int. J. Syst. Evol. Microbiol.">
        <title>Jeotgalibaca porci sp. nov. and Jeotgalibaca arthritidis sp. nov., isolated from pigs, and emended description of the genus Jeotgalibaca.</title>
        <authorList>
            <person name="Zamora L."/>
            <person name="Perez-Sancho M."/>
            <person name="Dominguez L."/>
            <person name="Fernandez-Garayzabal J.F."/>
            <person name="Vela A.I."/>
        </authorList>
    </citation>
    <scope>NUCLEOTIDE SEQUENCE [LARGE SCALE GENOMIC DNA]</scope>
    <source>
        <strain evidence="3 4">CCUG 69148</strain>
    </source>
</reference>
<dbReference type="EMBL" id="CP049889">
    <property type="protein sequence ID" value="QIK51280.1"/>
    <property type="molecule type" value="Genomic_DNA"/>
</dbReference>
<dbReference type="RefSeq" id="WP_166062333.1">
    <property type="nucleotide sequence ID" value="NZ_CP049889.1"/>
</dbReference>
<proteinExistence type="predicted"/>
<evidence type="ECO:0000256" key="1">
    <source>
        <dbReference type="ARBA" id="ARBA00023125"/>
    </source>
</evidence>
<dbReference type="GeneID" id="94552414"/>
<dbReference type="InterPro" id="IPR010982">
    <property type="entry name" value="Lambda_DNA-bd_dom_sf"/>
</dbReference>
<dbReference type="SMART" id="SM00530">
    <property type="entry name" value="HTH_XRE"/>
    <property type="match status" value="1"/>
</dbReference>
<protein>
    <submittedName>
        <fullName evidence="3">Helix-turn-helix transcriptional regulator</fullName>
    </submittedName>
</protein>